<keyword evidence="6" id="KW-1015">Disulfide bond</keyword>
<dbReference type="OrthoDB" id="690947at2759"/>
<keyword evidence="4" id="KW-0472">Membrane</keyword>
<evidence type="ECO:0000256" key="7">
    <source>
        <dbReference type="ARBA" id="ARBA00023180"/>
    </source>
</evidence>
<evidence type="ECO:0000256" key="8">
    <source>
        <dbReference type="ARBA" id="ARBA00023288"/>
    </source>
</evidence>
<organism evidence="11 12">
    <name type="scientific">Cephalotus follicularis</name>
    <name type="common">Albany pitcher plant</name>
    <dbReference type="NCBI Taxonomy" id="3775"/>
    <lineage>
        <taxon>Eukaryota</taxon>
        <taxon>Viridiplantae</taxon>
        <taxon>Streptophyta</taxon>
        <taxon>Embryophyta</taxon>
        <taxon>Tracheophyta</taxon>
        <taxon>Spermatophyta</taxon>
        <taxon>Magnoliopsida</taxon>
        <taxon>eudicotyledons</taxon>
        <taxon>Gunneridae</taxon>
        <taxon>Pentapetalae</taxon>
        <taxon>rosids</taxon>
        <taxon>fabids</taxon>
        <taxon>Oxalidales</taxon>
        <taxon>Cephalotaceae</taxon>
        <taxon>Cephalotus</taxon>
    </lineage>
</organism>
<dbReference type="FunCoup" id="A0A1Q3D709">
    <property type="interactions" value="130"/>
</dbReference>
<keyword evidence="5 9" id="KW-0732">Signal</keyword>
<evidence type="ECO:0000256" key="5">
    <source>
        <dbReference type="ARBA" id="ARBA00022729"/>
    </source>
</evidence>
<keyword evidence="3" id="KW-1003">Cell membrane</keyword>
<keyword evidence="4" id="KW-0336">GPI-anchor</keyword>
<evidence type="ECO:0000256" key="3">
    <source>
        <dbReference type="ARBA" id="ARBA00022475"/>
    </source>
</evidence>
<dbReference type="InterPro" id="IPR043325">
    <property type="entry name" value="LTSS"/>
</dbReference>
<accession>A0A1Q3D709</accession>
<dbReference type="STRING" id="3775.A0A1Q3D709"/>
<dbReference type="AlphaFoldDB" id="A0A1Q3D709"/>
<dbReference type="InterPro" id="IPR016140">
    <property type="entry name" value="Bifunc_inhib/LTP/seed_store"/>
</dbReference>
<feature type="chain" id="PRO_5012094654" evidence="9">
    <location>
        <begin position="24"/>
        <end position="154"/>
    </location>
</feature>
<dbReference type="GO" id="GO:0005886">
    <property type="term" value="C:plasma membrane"/>
    <property type="evidence" value="ECO:0007669"/>
    <property type="project" value="UniProtKB-SubCell"/>
</dbReference>
<evidence type="ECO:0000256" key="4">
    <source>
        <dbReference type="ARBA" id="ARBA00022622"/>
    </source>
</evidence>
<evidence type="ECO:0000256" key="6">
    <source>
        <dbReference type="ARBA" id="ARBA00023157"/>
    </source>
</evidence>
<proteinExistence type="inferred from homology"/>
<keyword evidence="7" id="KW-0325">Glycoprotein</keyword>
<comment type="subcellular location">
    <subcellularLocation>
        <location evidence="1">Cell membrane</location>
        <topology evidence="1">Lipid-anchor</topology>
        <topology evidence="1">GPI-anchor</topology>
    </subcellularLocation>
</comment>
<dbReference type="InterPro" id="IPR036312">
    <property type="entry name" value="Bifun_inhib/LTP/seed_sf"/>
</dbReference>
<evidence type="ECO:0000313" key="11">
    <source>
        <dbReference type="EMBL" id="GAV88242.1"/>
    </source>
</evidence>
<reference evidence="12" key="1">
    <citation type="submission" date="2016-04" db="EMBL/GenBank/DDBJ databases">
        <title>Cephalotus genome sequencing.</title>
        <authorList>
            <person name="Fukushima K."/>
            <person name="Hasebe M."/>
            <person name="Fang X."/>
        </authorList>
    </citation>
    <scope>NUCLEOTIDE SEQUENCE [LARGE SCALE GENOMIC DNA]</scope>
    <source>
        <strain evidence="12">cv. St1</strain>
    </source>
</reference>
<dbReference type="GO" id="GO:0098552">
    <property type="term" value="C:side of membrane"/>
    <property type="evidence" value="ECO:0007669"/>
    <property type="project" value="UniProtKB-KW"/>
</dbReference>
<protein>
    <submittedName>
        <fullName evidence="11">LTP_2 domain-containing protein</fullName>
    </submittedName>
</protein>
<dbReference type="EMBL" id="BDDD01004741">
    <property type="protein sequence ID" value="GAV88242.1"/>
    <property type="molecule type" value="Genomic_DNA"/>
</dbReference>
<evidence type="ECO:0000313" key="12">
    <source>
        <dbReference type="Proteomes" id="UP000187406"/>
    </source>
</evidence>
<evidence type="ECO:0000259" key="10">
    <source>
        <dbReference type="Pfam" id="PF14368"/>
    </source>
</evidence>
<dbReference type="CDD" id="cd00010">
    <property type="entry name" value="AAI_LTSS"/>
    <property type="match status" value="1"/>
</dbReference>
<feature type="signal peptide" evidence="9">
    <location>
        <begin position="1"/>
        <end position="23"/>
    </location>
</feature>
<dbReference type="SUPFAM" id="SSF47699">
    <property type="entry name" value="Bifunctional inhibitor/lipid-transfer protein/seed storage 2S albumin"/>
    <property type="match status" value="1"/>
</dbReference>
<evidence type="ECO:0000256" key="9">
    <source>
        <dbReference type="SAM" id="SignalP"/>
    </source>
</evidence>
<dbReference type="Pfam" id="PF14368">
    <property type="entry name" value="LTP_2"/>
    <property type="match status" value="1"/>
</dbReference>
<dbReference type="Gene3D" id="1.10.110.10">
    <property type="entry name" value="Plant lipid-transfer and hydrophobic proteins"/>
    <property type="match status" value="1"/>
</dbReference>
<keyword evidence="12" id="KW-1185">Reference proteome</keyword>
<comment type="similarity">
    <text evidence="2">Belongs to the plant LTP family.</text>
</comment>
<evidence type="ECO:0000256" key="1">
    <source>
        <dbReference type="ARBA" id="ARBA00004609"/>
    </source>
</evidence>
<sequence length="154" mass="15900">MAKMVIMMVLSVLATTSLITTEAQSTPAIPSCASMLTSCANYFTTNTTPSSVCCYSIINAMYTDLSCLCTLYNTPGLFESLGFTVAQALRVSQACGVVANLGACNATVSANSPTSSVAPPPPAVPGNDGGISASKIAWTGVLSLFLFWASMVLY</sequence>
<gene>
    <name evidence="11" type="ORF">CFOL_v3_31665</name>
</gene>
<name>A0A1Q3D709_CEPFO</name>
<dbReference type="InParanoid" id="A0A1Q3D709"/>
<evidence type="ECO:0000256" key="2">
    <source>
        <dbReference type="ARBA" id="ARBA00009748"/>
    </source>
</evidence>
<feature type="domain" description="Bifunctional inhibitor/plant lipid transfer protein/seed storage helical" evidence="10">
    <location>
        <begin position="20"/>
        <end position="104"/>
    </location>
</feature>
<dbReference type="Proteomes" id="UP000187406">
    <property type="component" value="Unassembled WGS sequence"/>
</dbReference>
<keyword evidence="8" id="KW-0449">Lipoprotein</keyword>
<comment type="caution">
    <text evidence="11">The sequence shown here is derived from an EMBL/GenBank/DDBJ whole genome shotgun (WGS) entry which is preliminary data.</text>
</comment>
<dbReference type="PANTHER" id="PTHR33044">
    <property type="entry name" value="BIFUNCTIONAL INHIBITOR/LIPID-TRANSFER PROTEIN/SEED STORAGE 2S ALBUMIN SUPERFAMILY PROTEIN-RELATED"/>
    <property type="match status" value="1"/>
</dbReference>